<dbReference type="EMBL" id="JAOWLY010000001">
    <property type="protein sequence ID" value="MDG4982788.1"/>
    <property type="molecule type" value="Genomic_DNA"/>
</dbReference>
<reference evidence="2" key="1">
    <citation type="submission" date="2022-10" db="EMBL/GenBank/DDBJ databases">
        <authorList>
            <person name="Turner M.S."/>
            <person name="Huang W."/>
        </authorList>
    </citation>
    <scope>NUCLEOTIDE SEQUENCE</scope>
    <source>
        <strain evidence="2">3</strain>
    </source>
</reference>
<dbReference type="AlphaFoldDB" id="A0A9X4NGN2"/>
<protein>
    <submittedName>
        <fullName evidence="2">Glycosyltransferase</fullName>
        <ecNumber evidence="2">2.4.-.-</ecNumber>
    </submittedName>
</protein>
<proteinExistence type="predicted"/>
<keyword evidence="2" id="KW-0328">Glycosyltransferase</keyword>
<accession>A0A9X4NGN2</accession>
<dbReference type="Gene3D" id="3.90.550.10">
    <property type="entry name" value="Spore Coat Polysaccharide Biosynthesis Protein SpsA, Chain A"/>
    <property type="match status" value="1"/>
</dbReference>
<dbReference type="Pfam" id="PF00535">
    <property type="entry name" value="Glycos_transf_2"/>
    <property type="match status" value="1"/>
</dbReference>
<evidence type="ECO:0000313" key="3">
    <source>
        <dbReference type="Proteomes" id="UP001152614"/>
    </source>
</evidence>
<dbReference type="RefSeq" id="WP_058206691.1">
    <property type="nucleotide sequence ID" value="NZ_JAOWLJ010000002.1"/>
</dbReference>
<feature type="domain" description="Glycosyltransferase 2-like" evidence="1">
    <location>
        <begin position="17"/>
        <end position="108"/>
    </location>
</feature>
<dbReference type="SUPFAM" id="SSF53448">
    <property type="entry name" value="Nucleotide-diphospho-sugar transferases"/>
    <property type="match status" value="1"/>
</dbReference>
<comment type="caution">
    <text evidence="2">The sequence shown here is derived from an EMBL/GenBank/DDBJ whole genome shotgun (WGS) entry which is preliminary data.</text>
</comment>
<dbReference type="InterPro" id="IPR001173">
    <property type="entry name" value="Glyco_trans_2-like"/>
</dbReference>
<dbReference type="EC" id="2.4.-.-" evidence="2"/>
<dbReference type="InterPro" id="IPR029044">
    <property type="entry name" value="Nucleotide-diphossugar_trans"/>
</dbReference>
<organism evidence="2 3">
    <name type="scientific">Lactococcus lactis</name>
    <dbReference type="NCBI Taxonomy" id="1358"/>
    <lineage>
        <taxon>Bacteria</taxon>
        <taxon>Bacillati</taxon>
        <taxon>Bacillota</taxon>
        <taxon>Bacilli</taxon>
        <taxon>Lactobacillales</taxon>
        <taxon>Streptococcaceae</taxon>
        <taxon>Lactococcus</taxon>
    </lineage>
</organism>
<evidence type="ECO:0000259" key="1">
    <source>
        <dbReference type="Pfam" id="PF00535"/>
    </source>
</evidence>
<sequence>MEKIKILAGIVLFNPEIDRLKMNISAIIDQVDYTILVDNGSKNILDIKKIMNDFPNVNLIELGDNKGIAFALNKIGQYAVEYEFDYFITLDQDSVVMKNLVKEYKKYLNLPFMGQLTNYIEDRNNPIDRSKIILKENGAITSSALMPTDVYKSGIKYDDDLFIDKVDFDINIQLKKAGFKSYQIPYVGLLHEVGNQTQHSFLGLKVMTYNHSAMRRYFISRNSIYLIKKYGFREAGGFLIGDVSRFIKTILYEKDKIKKNKASIKGLRDGIFNKNTHLV</sequence>
<reference evidence="2" key="2">
    <citation type="journal article" date="2023" name="Food Microbiol.">
        <title>Evaluation of the fermentation potential of lactic acid bacteria isolated from herbs, fruits and vegetables as starter cultures in nut-based milk alternatives.</title>
        <authorList>
            <person name="Huang W."/>
            <person name="Dong A."/>
            <person name="Pham H.T."/>
            <person name="Zhou C."/>
            <person name="Huo Z."/>
            <person name="Watjen A.P."/>
            <person name="Prakash S."/>
            <person name="Bang-Berthelsen C.H."/>
            <person name="Turner M.S."/>
        </authorList>
    </citation>
    <scope>NUCLEOTIDE SEQUENCE</scope>
    <source>
        <strain evidence="2">3</strain>
    </source>
</reference>
<dbReference type="GO" id="GO:0016757">
    <property type="term" value="F:glycosyltransferase activity"/>
    <property type="evidence" value="ECO:0007669"/>
    <property type="project" value="UniProtKB-KW"/>
</dbReference>
<evidence type="ECO:0000313" key="2">
    <source>
        <dbReference type="EMBL" id="MDG4982788.1"/>
    </source>
</evidence>
<dbReference type="Proteomes" id="UP001152614">
    <property type="component" value="Unassembled WGS sequence"/>
</dbReference>
<keyword evidence="2" id="KW-0808">Transferase</keyword>
<name>A0A9X4NGN2_9LACT</name>
<gene>
    <name evidence="2" type="ORF">OGZ51_01315</name>
</gene>